<dbReference type="AlphaFoldDB" id="A0A3G2S0Y1"/>
<dbReference type="EMBL" id="CP033148">
    <property type="protein sequence ID" value="AYO41620.1"/>
    <property type="molecule type" value="Genomic_DNA"/>
</dbReference>
<feature type="compositionally biased region" description="Basic and acidic residues" evidence="2">
    <location>
        <begin position="10"/>
        <end position="25"/>
    </location>
</feature>
<evidence type="ECO:0000313" key="4">
    <source>
        <dbReference type="Proteomes" id="UP000269793"/>
    </source>
</evidence>
<dbReference type="PANTHER" id="PTHR12111:SF2">
    <property type="entry name" value="SPLICING FACTOR YJU2B-RELATED"/>
    <property type="match status" value="1"/>
</dbReference>
<sequence>MQGFGMGRYRPRDEEAERRELEKSFHPLKSNGPRTTKVRFELPFSIWCDSCQNHLAQGVRFNAEKVPAGSYYSTPVWLFRCKCTMCKAPFEIRTDPKNTEYVVVSGARKQVREWEPSEDDVVIGRSEQSTSSMDGAFADIERQNLVKGSVSSYQDRIAELEQVSAEQWSDPYTMNARLRKAFRTEKHARIESELRDATLRERIGWSQDRILEPASSTEHGYTTPDIRRAWSESQQARKDSQRTPRQDHSLRSAQHLTPAAQKLARRLIANSHSKQAARRRQGL</sequence>
<dbReference type="GO" id="GO:0005684">
    <property type="term" value="C:U2-type spliceosomal complex"/>
    <property type="evidence" value="ECO:0007669"/>
    <property type="project" value="TreeGrafter"/>
</dbReference>
<keyword evidence="4" id="KW-1185">Reference proteome</keyword>
<dbReference type="VEuPathDB" id="FungiDB:DNF11_0670"/>
<comment type="similarity">
    <text evidence="1">Belongs to the CWC16 family.</text>
</comment>
<protein>
    <submittedName>
        <fullName evidence="3">Protein saf4</fullName>
    </submittedName>
</protein>
<feature type="region of interest" description="Disordered" evidence="2">
    <location>
        <begin position="231"/>
        <end position="254"/>
    </location>
</feature>
<evidence type="ECO:0000256" key="1">
    <source>
        <dbReference type="ARBA" id="ARBA00005595"/>
    </source>
</evidence>
<dbReference type="STRING" id="425264.A0A3G2S0Y1"/>
<evidence type="ECO:0000256" key="2">
    <source>
        <dbReference type="SAM" id="MobiDB-lite"/>
    </source>
</evidence>
<accession>A0A3G2S0Y1</accession>
<name>A0A3G2S0Y1_MALR7</name>
<proteinExistence type="inferred from homology"/>
<dbReference type="OrthoDB" id="360327at2759"/>
<dbReference type="Proteomes" id="UP000269793">
    <property type="component" value="Chromosome I"/>
</dbReference>
<evidence type="ECO:0000313" key="3">
    <source>
        <dbReference type="EMBL" id="AYO41620.1"/>
    </source>
</evidence>
<feature type="compositionally biased region" description="Basic and acidic residues" evidence="2">
    <location>
        <begin position="231"/>
        <end position="250"/>
    </location>
</feature>
<dbReference type="Pfam" id="PF04502">
    <property type="entry name" value="Saf4_Yju2"/>
    <property type="match status" value="1"/>
</dbReference>
<organism evidence="3 4">
    <name type="scientific">Malassezia restricta (strain ATCC 96810 / NBRC 103918 / CBS 7877)</name>
    <name type="common">Seborrheic dermatitis infection agent</name>
    <dbReference type="NCBI Taxonomy" id="425264"/>
    <lineage>
        <taxon>Eukaryota</taxon>
        <taxon>Fungi</taxon>
        <taxon>Dikarya</taxon>
        <taxon>Basidiomycota</taxon>
        <taxon>Ustilaginomycotina</taxon>
        <taxon>Malasseziomycetes</taxon>
        <taxon>Malasseziales</taxon>
        <taxon>Malasseziaceae</taxon>
        <taxon>Malassezia</taxon>
    </lineage>
</organism>
<feature type="region of interest" description="Disordered" evidence="2">
    <location>
        <begin position="1"/>
        <end position="30"/>
    </location>
</feature>
<reference evidence="3 4" key="1">
    <citation type="submission" date="2018-10" db="EMBL/GenBank/DDBJ databases">
        <title>Complete genome sequence of Malassezia restricta CBS 7877.</title>
        <authorList>
            <person name="Morand S.C."/>
            <person name="Bertignac M."/>
            <person name="Iltis A."/>
            <person name="Kolder I."/>
            <person name="Pirovano W."/>
            <person name="Jourdain R."/>
            <person name="Clavaud C."/>
        </authorList>
    </citation>
    <scope>NUCLEOTIDE SEQUENCE [LARGE SCALE GENOMIC DNA]</scope>
    <source>
        <strain evidence="3 4">CBS 7877</strain>
    </source>
</reference>
<dbReference type="GO" id="GO:0000398">
    <property type="term" value="P:mRNA splicing, via spliceosome"/>
    <property type="evidence" value="ECO:0007669"/>
    <property type="project" value="InterPro"/>
</dbReference>
<dbReference type="InterPro" id="IPR007590">
    <property type="entry name" value="Saf4/Yju2"/>
</dbReference>
<dbReference type="GO" id="GO:0071014">
    <property type="term" value="C:post-mRNA release spliceosomal complex"/>
    <property type="evidence" value="ECO:0007669"/>
    <property type="project" value="TreeGrafter"/>
</dbReference>
<gene>
    <name evidence="3" type="primary">saf4</name>
    <name evidence="3" type="ORF">DNF11_0670</name>
</gene>
<dbReference type="PANTHER" id="PTHR12111">
    <property type="entry name" value="SPLICING FACTOR YJU2"/>
    <property type="match status" value="1"/>
</dbReference>